<dbReference type="STRING" id="1297750.SAMN05444405_10925"/>
<dbReference type="Gene3D" id="2.60.40.1120">
    <property type="entry name" value="Carboxypeptidase-like, regulatory domain"/>
    <property type="match status" value="1"/>
</dbReference>
<dbReference type="Pfam" id="PF13715">
    <property type="entry name" value="CarbopepD_reg_2"/>
    <property type="match status" value="1"/>
</dbReference>
<dbReference type="InterPro" id="IPR008969">
    <property type="entry name" value="CarboxyPept-like_regulatory"/>
</dbReference>
<keyword evidence="2" id="KW-0732">Signal</keyword>
<dbReference type="RefSeq" id="WP_073401603.1">
    <property type="nucleotide sequence ID" value="NZ_FQTV01000009.1"/>
</dbReference>
<feature type="signal peptide" evidence="2">
    <location>
        <begin position="1"/>
        <end position="20"/>
    </location>
</feature>
<reference evidence="4 5" key="1">
    <citation type="submission" date="2016-11" db="EMBL/GenBank/DDBJ databases">
        <authorList>
            <person name="Jaros S."/>
            <person name="Januszkiewicz K."/>
            <person name="Wedrychowicz H."/>
        </authorList>
    </citation>
    <scope>NUCLEOTIDE SEQUENCE [LARGE SCALE GENOMIC DNA]</scope>
    <source>
        <strain evidence="4 5">DSM 26991</strain>
    </source>
</reference>
<gene>
    <name evidence="4" type="ORF">SAMN05444405_10925</name>
</gene>
<evidence type="ECO:0000256" key="1">
    <source>
        <dbReference type="SAM" id="MobiDB-lite"/>
    </source>
</evidence>
<dbReference type="AlphaFoldDB" id="A0A1M5BWT1"/>
<evidence type="ECO:0000256" key="2">
    <source>
        <dbReference type="SAM" id="SignalP"/>
    </source>
</evidence>
<evidence type="ECO:0000313" key="5">
    <source>
        <dbReference type="Proteomes" id="UP000184509"/>
    </source>
</evidence>
<dbReference type="EMBL" id="FQTV01000009">
    <property type="protein sequence ID" value="SHF47073.1"/>
    <property type="molecule type" value="Genomic_DNA"/>
</dbReference>
<dbReference type="InterPro" id="IPR041700">
    <property type="entry name" value="OMP_b-brl_3"/>
</dbReference>
<dbReference type="Pfam" id="PF14905">
    <property type="entry name" value="OMP_b-brl_3"/>
    <property type="match status" value="1"/>
</dbReference>
<dbReference type="SUPFAM" id="SSF56935">
    <property type="entry name" value="Porins"/>
    <property type="match status" value="1"/>
</dbReference>
<proteinExistence type="predicted"/>
<feature type="compositionally biased region" description="Basic and acidic residues" evidence="1">
    <location>
        <begin position="919"/>
        <end position="938"/>
    </location>
</feature>
<dbReference type="SUPFAM" id="SSF49464">
    <property type="entry name" value="Carboxypeptidase regulatory domain-like"/>
    <property type="match status" value="1"/>
</dbReference>
<dbReference type="Proteomes" id="UP000184509">
    <property type="component" value="Unassembled WGS sequence"/>
</dbReference>
<dbReference type="GO" id="GO:0004180">
    <property type="term" value="F:carboxypeptidase activity"/>
    <property type="evidence" value="ECO:0007669"/>
    <property type="project" value="UniProtKB-KW"/>
</dbReference>
<keyword evidence="4" id="KW-0378">Hydrolase</keyword>
<sequence>MKHKLTLLILCLFSTLSLEAQTDRALISGKLLDNTTKTPVEQAAIRVLSLPDSTFVTGVSSKKDGSFSISSLKKGRYVIKVSFIGYATVAKPFQITSTKASANLGEILLKPDAVMLKGTVVTAEAPPVTVVEDTMVYNASAYRTQEGAMLEELVKKLPGAEVSSEGKVTINGKEVKKIMVDGKEFFSDDPKVAMKNLPVNMVENVKAYDKKSDLARITGIDDGDEETVLDLTVKKGMKKGWIGNVITGTGSQNRYEAGLMASQFKDNSQVTVIGSANNTNNQGFSEFGDAGQGMSGNAGSGINATKSIGLNFAKENDKIELGGNVKYGRSDADAKMKSTSETFLGNSSSFGTNNNSSRRFRDDVNGNFRLEWKPDTLTNIIFRPNVSYSKTNSISGGNSTTSNNSHQLVNTRVSTSNNLSDYVSMSGNLQINRKLNNKGRSVTFRAEYGYNNNASDKYSYANTYFNLLDKTDLKDQYIDNTGKGFNYRLQAIYIEPIFDKRFLQFRYSYQNKYSASDKYSYAASENYGPTIGYQDKIYNSDYVDSLSNCLSNRYATNQFELSMRTIRTKYMYNIGISLEPQSSKSKTTVGPNKGKDLSQSVLNFSPTFDMHYRFSKQKQLRFMYRGSSSAPDINNLQAVIDKTDTLNIKYGNPNLKPSYSNRLMLFFNNYMKESQSSVMAHLNFSNTLNSVASKMRYNQNTGGKITDLVNVNGNWSANGFLNYNTPLKNKKFTISTFSNASFSDAVSYTSISANSAAEAQKSTTHNMNLSQRLSGNFRCDLLDFTLNGSIRYSLAKNSLQVNSNRETFDYTVGSSTNINLPWSIYLSSDVNYNIKNGYSGSYKKNQVMWNAQLSKTFLRGNNATLRFKIYDILHQQSNLSRTITETMMQDTEYNTLGSYFMVHFVYRFNTLGKNAPSRRGFDRHGPYDGPRDRPRGGDRPPMGGGGFGGPGGGPGMM</sequence>
<feature type="compositionally biased region" description="Gly residues" evidence="1">
    <location>
        <begin position="942"/>
        <end position="957"/>
    </location>
</feature>
<keyword evidence="4" id="KW-0645">Protease</keyword>
<feature type="region of interest" description="Disordered" evidence="1">
    <location>
        <begin position="917"/>
        <end position="957"/>
    </location>
</feature>
<protein>
    <submittedName>
        <fullName evidence="4">Carboxypeptidase regulatory-like domain-containing protein</fullName>
    </submittedName>
</protein>
<keyword evidence="4" id="KW-0121">Carboxypeptidase</keyword>
<evidence type="ECO:0000259" key="3">
    <source>
        <dbReference type="Pfam" id="PF14905"/>
    </source>
</evidence>
<name>A0A1M5BWT1_9BACE</name>
<keyword evidence="5" id="KW-1185">Reference proteome</keyword>
<accession>A0A1M5BWT1</accession>
<evidence type="ECO:0000313" key="4">
    <source>
        <dbReference type="EMBL" id="SHF47073.1"/>
    </source>
</evidence>
<feature type="domain" description="Outer membrane protein beta-barrel" evidence="3">
    <location>
        <begin position="433"/>
        <end position="779"/>
    </location>
</feature>
<feature type="chain" id="PRO_5012815852" evidence="2">
    <location>
        <begin position="21"/>
        <end position="957"/>
    </location>
</feature>
<organism evidence="4 5">
    <name type="scientific">Bacteroides luti</name>
    <dbReference type="NCBI Taxonomy" id="1297750"/>
    <lineage>
        <taxon>Bacteria</taxon>
        <taxon>Pseudomonadati</taxon>
        <taxon>Bacteroidota</taxon>
        <taxon>Bacteroidia</taxon>
        <taxon>Bacteroidales</taxon>
        <taxon>Bacteroidaceae</taxon>
        <taxon>Bacteroides</taxon>
    </lineage>
</organism>